<dbReference type="Gene3D" id="3.10.450.50">
    <property type="match status" value="1"/>
</dbReference>
<dbReference type="EMBL" id="AQGV01000011">
    <property type="protein sequence ID" value="MBE0366925.1"/>
    <property type="molecule type" value="Genomic_DNA"/>
</dbReference>
<dbReference type="SUPFAM" id="SSF54427">
    <property type="entry name" value="NTF2-like"/>
    <property type="match status" value="1"/>
</dbReference>
<gene>
    <name evidence="1" type="ORF">PAUR_a0189</name>
</gene>
<dbReference type="InterPro" id="IPR032710">
    <property type="entry name" value="NTF2-like_dom_sf"/>
</dbReference>
<evidence type="ECO:0000313" key="2">
    <source>
        <dbReference type="Proteomes" id="UP000615755"/>
    </source>
</evidence>
<comment type="caution">
    <text evidence="1">The sequence shown here is derived from an EMBL/GenBank/DDBJ whole genome shotgun (WGS) entry which is preliminary data.</text>
</comment>
<accession>A0ABR9E7F1</accession>
<dbReference type="RefSeq" id="WP_192506410.1">
    <property type="nucleotide sequence ID" value="NZ_AQGV01000011.1"/>
</dbReference>
<dbReference type="Proteomes" id="UP000615755">
    <property type="component" value="Unassembled WGS sequence"/>
</dbReference>
<sequence length="93" mass="10352">MHRQTHQQLVSDFFMRFVNSDIEGLLALLDDQVVWKMMGQQGGLPVSGEMDKAGITGLMQSVRAQVGGRLNMTPRRGRLQVGALRSKLNLQLS</sequence>
<proteinExistence type="predicted"/>
<keyword evidence="2" id="KW-1185">Reference proteome</keyword>
<evidence type="ECO:0000313" key="1">
    <source>
        <dbReference type="EMBL" id="MBE0366925.1"/>
    </source>
</evidence>
<organism evidence="1 2">
    <name type="scientific">Pseudoalteromonas aurantia 208</name>
    <dbReference type="NCBI Taxonomy" id="1314867"/>
    <lineage>
        <taxon>Bacteria</taxon>
        <taxon>Pseudomonadati</taxon>
        <taxon>Pseudomonadota</taxon>
        <taxon>Gammaproteobacteria</taxon>
        <taxon>Alteromonadales</taxon>
        <taxon>Pseudoalteromonadaceae</taxon>
        <taxon>Pseudoalteromonas</taxon>
    </lineage>
</organism>
<evidence type="ECO:0008006" key="3">
    <source>
        <dbReference type="Google" id="ProtNLM"/>
    </source>
</evidence>
<reference evidence="1 2" key="1">
    <citation type="submission" date="2015-03" db="EMBL/GenBank/DDBJ databases">
        <title>Genome sequence of Pseudoalteromonas aurantia.</title>
        <authorList>
            <person name="Xie B.-B."/>
            <person name="Rong J.-C."/>
            <person name="Qin Q.-L."/>
            <person name="Zhang Y.-Z."/>
        </authorList>
    </citation>
    <scope>NUCLEOTIDE SEQUENCE [LARGE SCALE GENOMIC DNA]</scope>
    <source>
        <strain evidence="1 2">208</strain>
    </source>
</reference>
<name>A0ABR9E7F1_9GAMM</name>
<protein>
    <recommendedName>
        <fullName evidence="3">SnoaL-like domain-containing protein</fullName>
    </recommendedName>
</protein>